<sequence length="233" mass="26594">LAMAEVPECLLKAQRWAKHVLQNVGIDKENVWTCEKNAKARASHFDMLAEGTCRFTDVESFIDSETLKEMKKISVKGNVQKFKKWFQLAKKGKVAKKAFCSRHLKQCCIRKRFLDTSGTICTAYSTLGSLEKEESVNAILLCIYMVCCFKQGVPIVLHENVLGFETTSMRDFAEEMGYEHVAFSTKPMDVGMHVGRPRKYLVFYIISNTYGPVYQPTAASADMYVYIYIYLNI</sequence>
<organism evidence="1">
    <name type="scientific">Cladocopium goreaui</name>
    <dbReference type="NCBI Taxonomy" id="2562237"/>
    <lineage>
        <taxon>Eukaryota</taxon>
        <taxon>Sar</taxon>
        <taxon>Alveolata</taxon>
        <taxon>Dinophyceae</taxon>
        <taxon>Suessiales</taxon>
        <taxon>Symbiodiniaceae</taxon>
        <taxon>Cladocopium</taxon>
    </lineage>
</organism>
<comment type="caution">
    <text evidence="1">The sequence shown here is derived from an EMBL/GenBank/DDBJ whole genome shotgun (WGS) entry which is preliminary data.</text>
</comment>
<evidence type="ECO:0000313" key="2">
    <source>
        <dbReference type="EMBL" id="CAL1154881.1"/>
    </source>
</evidence>
<protein>
    <submittedName>
        <fullName evidence="1">Uncharacterized protein</fullName>
    </submittedName>
</protein>
<dbReference type="SUPFAM" id="SSF53335">
    <property type="entry name" value="S-adenosyl-L-methionine-dependent methyltransferases"/>
    <property type="match status" value="1"/>
</dbReference>
<dbReference type="EMBL" id="CAMXCT020002952">
    <property type="protein sequence ID" value="CAL1154881.1"/>
    <property type="molecule type" value="Genomic_DNA"/>
</dbReference>
<dbReference type="AlphaFoldDB" id="A0A9P1D247"/>
<keyword evidence="3" id="KW-1185">Reference proteome</keyword>
<dbReference type="EMBL" id="CAMXCT010002952">
    <property type="protein sequence ID" value="CAI4001506.1"/>
    <property type="molecule type" value="Genomic_DNA"/>
</dbReference>
<accession>A0A9P1D247</accession>
<evidence type="ECO:0000313" key="3">
    <source>
        <dbReference type="Proteomes" id="UP001152797"/>
    </source>
</evidence>
<feature type="non-terminal residue" evidence="1">
    <location>
        <position position="233"/>
    </location>
</feature>
<evidence type="ECO:0000313" key="1">
    <source>
        <dbReference type="EMBL" id="CAI4001506.1"/>
    </source>
</evidence>
<dbReference type="EMBL" id="CAMXCT030002952">
    <property type="protein sequence ID" value="CAL4788818.1"/>
    <property type="molecule type" value="Genomic_DNA"/>
</dbReference>
<name>A0A9P1D247_9DINO</name>
<dbReference type="InterPro" id="IPR029063">
    <property type="entry name" value="SAM-dependent_MTases_sf"/>
</dbReference>
<dbReference type="Gene3D" id="3.40.50.150">
    <property type="entry name" value="Vaccinia Virus protein VP39"/>
    <property type="match status" value="1"/>
</dbReference>
<proteinExistence type="predicted"/>
<gene>
    <name evidence="1" type="ORF">C1SCF055_LOCUS27550</name>
</gene>
<reference evidence="1" key="1">
    <citation type="submission" date="2022-10" db="EMBL/GenBank/DDBJ databases">
        <authorList>
            <person name="Chen Y."/>
            <person name="Dougan E. K."/>
            <person name="Chan C."/>
            <person name="Rhodes N."/>
            <person name="Thang M."/>
        </authorList>
    </citation>
    <scope>NUCLEOTIDE SEQUENCE</scope>
</reference>
<dbReference type="Proteomes" id="UP001152797">
    <property type="component" value="Unassembled WGS sequence"/>
</dbReference>
<reference evidence="2" key="2">
    <citation type="submission" date="2024-04" db="EMBL/GenBank/DDBJ databases">
        <authorList>
            <person name="Chen Y."/>
            <person name="Shah S."/>
            <person name="Dougan E. K."/>
            <person name="Thang M."/>
            <person name="Chan C."/>
        </authorList>
    </citation>
    <scope>NUCLEOTIDE SEQUENCE [LARGE SCALE GENOMIC DNA]</scope>
</reference>